<evidence type="ECO:0000313" key="1">
    <source>
        <dbReference type="EMBL" id="SVE54910.1"/>
    </source>
</evidence>
<accession>A0A383EEZ7</accession>
<dbReference type="SUPFAM" id="SSF53448">
    <property type="entry name" value="Nucleotide-diphospho-sugar transferases"/>
    <property type="match status" value="1"/>
</dbReference>
<organism evidence="1">
    <name type="scientific">marine metagenome</name>
    <dbReference type="NCBI Taxonomy" id="408172"/>
    <lineage>
        <taxon>unclassified sequences</taxon>
        <taxon>metagenomes</taxon>
        <taxon>ecological metagenomes</taxon>
    </lineage>
</organism>
<proteinExistence type="predicted"/>
<dbReference type="EMBL" id="UINC01225032">
    <property type="protein sequence ID" value="SVE54910.1"/>
    <property type="molecule type" value="Genomic_DNA"/>
</dbReference>
<gene>
    <name evidence="1" type="ORF">METZ01_LOCUS507764</name>
</gene>
<dbReference type="AlphaFoldDB" id="A0A383EEZ7"/>
<evidence type="ECO:0008006" key="2">
    <source>
        <dbReference type="Google" id="ProtNLM"/>
    </source>
</evidence>
<reference evidence="1" key="1">
    <citation type="submission" date="2018-05" db="EMBL/GenBank/DDBJ databases">
        <authorList>
            <person name="Lanie J.A."/>
            <person name="Ng W.-L."/>
            <person name="Kazmierczak K.M."/>
            <person name="Andrzejewski T.M."/>
            <person name="Davidsen T.M."/>
            <person name="Wayne K.J."/>
            <person name="Tettelin H."/>
            <person name="Glass J.I."/>
            <person name="Rusch D."/>
            <person name="Podicherti R."/>
            <person name="Tsui H.-C.T."/>
            <person name="Winkler M.E."/>
        </authorList>
    </citation>
    <scope>NUCLEOTIDE SEQUENCE</scope>
</reference>
<sequence length="217" mass="25442">MSYIGDTPWKKLKKLFIISTDLIKHYGIRYFIYVMRVEYEKKGFSMFVPDEKPLDAISNPLFQEQYTKLLGYFKEKFTNELLHEKEFSYLPTVRIVIIFNKNNIAQLQHTINSLQNQSYQNWDVLLFSSDLDNEISLPPQINEISKISISKSKGKFLKFYNEIMNGEYDLIGFLEPGNLLDSFALSQFVLKLNKNKECDILYSDNDTVEGGIRQNPF</sequence>
<feature type="non-terminal residue" evidence="1">
    <location>
        <position position="217"/>
    </location>
</feature>
<name>A0A383EEZ7_9ZZZZ</name>
<protein>
    <recommendedName>
        <fullName evidence="2">Glycosyltransferase 2-like domain-containing protein</fullName>
    </recommendedName>
</protein>
<dbReference type="InterPro" id="IPR029044">
    <property type="entry name" value="Nucleotide-diphossugar_trans"/>
</dbReference>